<evidence type="ECO:0000313" key="3">
    <source>
        <dbReference type="Proteomes" id="UP000000602"/>
    </source>
</evidence>
<dbReference type="KEGG" id="dps:DP1979"/>
<evidence type="ECO:0000259" key="1">
    <source>
        <dbReference type="Pfam" id="PF11845"/>
    </source>
</evidence>
<dbReference type="Gene3D" id="3.30.450.290">
    <property type="match status" value="1"/>
</dbReference>
<dbReference type="Pfam" id="PF11845">
    <property type="entry name" value="Tll0287-like"/>
    <property type="match status" value="1"/>
</dbReference>
<dbReference type="EMBL" id="CR522870">
    <property type="protein sequence ID" value="CAG36708.1"/>
    <property type="molecule type" value="Genomic_DNA"/>
</dbReference>
<evidence type="ECO:0000313" key="2">
    <source>
        <dbReference type="EMBL" id="CAG36708.1"/>
    </source>
</evidence>
<accession>Q6ALR7</accession>
<dbReference type="eggNOG" id="COG3706">
    <property type="taxonomic scope" value="Bacteria"/>
</dbReference>
<dbReference type="HOGENOM" id="CLU_1719425_0_0_7"/>
<proteinExistence type="predicted"/>
<reference evidence="3" key="1">
    <citation type="journal article" date="2004" name="Environ. Microbiol.">
        <title>The genome of Desulfotalea psychrophila, a sulfate-reducing bacterium from permanently cold Arctic sediments.</title>
        <authorList>
            <person name="Rabus R."/>
            <person name="Ruepp A."/>
            <person name="Frickey T."/>
            <person name="Rattei T."/>
            <person name="Fartmann B."/>
            <person name="Stark M."/>
            <person name="Bauer M."/>
            <person name="Zibat A."/>
            <person name="Lombardot T."/>
            <person name="Becker I."/>
            <person name="Amann J."/>
            <person name="Gellner K."/>
            <person name="Teeling H."/>
            <person name="Leuschner W.D."/>
            <person name="Gloeckner F.-O."/>
            <person name="Lupas A.N."/>
            <person name="Amann R."/>
            <person name="Klenk H.-P."/>
        </authorList>
    </citation>
    <scope>NUCLEOTIDE SEQUENCE [LARGE SCALE GENOMIC DNA]</scope>
    <source>
        <strain evidence="3">DSM 12343 / LSv54</strain>
    </source>
</reference>
<dbReference type="InterPro" id="IPR021796">
    <property type="entry name" value="Tll0287-like_dom"/>
</dbReference>
<dbReference type="AlphaFoldDB" id="Q6ALR7"/>
<organism evidence="2 3">
    <name type="scientific">Desulfotalea psychrophila (strain LSv54 / DSM 12343)</name>
    <dbReference type="NCBI Taxonomy" id="177439"/>
    <lineage>
        <taxon>Bacteria</taxon>
        <taxon>Pseudomonadati</taxon>
        <taxon>Thermodesulfobacteriota</taxon>
        <taxon>Desulfobulbia</taxon>
        <taxon>Desulfobulbales</taxon>
        <taxon>Desulfocapsaceae</taxon>
        <taxon>Desulfotalea</taxon>
    </lineage>
</organism>
<dbReference type="STRING" id="177439.DP1979"/>
<keyword evidence="3" id="KW-1185">Reference proteome</keyword>
<feature type="domain" description="Tll0287-like" evidence="1">
    <location>
        <begin position="16"/>
        <end position="117"/>
    </location>
</feature>
<name>Q6ALR7_DESPS</name>
<dbReference type="Proteomes" id="UP000000602">
    <property type="component" value="Chromosome"/>
</dbReference>
<protein>
    <recommendedName>
        <fullName evidence="1">Tll0287-like domain-containing protein</fullName>
    </recommendedName>
</protein>
<sequence>MPMREIVVNDDLTLTKVNPAFMTRQISDITRVHEGVQFHLTSLKPLRPGNRATAREREFLKEFASGTREKELYSDREVKDSFFYMAPLITEKACLQCHARQGYREGDIRGGVSITTPYAMPTIFPTPYRPYVNSLCRPGWYLSLWVEIKQGL</sequence>
<gene>
    <name evidence="2" type="ordered locus">DP1979</name>
</gene>